<name>A0A6J4UB96_9BACT</name>
<accession>A0A6J4UB96</accession>
<proteinExistence type="predicted"/>
<dbReference type="EMBL" id="CADCWE010000155">
    <property type="protein sequence ID" value="CAA9545780.1"/>
    <property type="molecule type" value="Genomic_DNA"/>
</dbReference>
<protein>
    <submittedName>
        <fullName evidence="1">Uncharacterized protein</fullName>
    </submittedName>
</protein>
<sequence>MVARAAIALLGWDGGIVALPGGSGFGCGRPQRIAAGPTTPVA</sequence>
<organism evidence="1">
    <name type="scientific">uncultured Thermomicrobiales bacterium</name>
    <dbReference type="NCBI Taxonomy" id="1645740"/>
    <lineage>
        <taxon>Bacteria</taxon>
        <taxon>Pseudomonadati</taxon>
        <taxon>Thermomicrobiota</taxon>
        <taxon>Thermomicrobia</taxon>
        <taxon>Thermomicrobiales</taxon>
        <taxon>environmental samples</taxon>
    </lineage>
</organism>
<dbReference type="AlphaFoldDB" id="A0A6J4UB96"/>
<dbReference type="PROSITE" id="PS51257">
    <property type="entry name" value="PROKAR_LIPOPROTEIN"/>
    <property type="match status" value="1"/>
</dbReference>
<gene>
    <name evidence="1" type="ORF">AVDCRST_MAG73-2395</name>
</gene>
<reference evidence="1" key="1">
    <citation type="submission" date="2020-02" db="EMBL/GenBank/DDBJ databases">
        <authorList>
            <person name="Meier V. D."/>
        </authorList>
    </citation>
    <scope>NUCLEOTIDE SEQUENCE</scope>
    <source>
        <strain evidence="1">AVDCRST_MAG73</strain>
    </source>
</reference>
<evidence type="ECO:0000313" key="1">
    <source>
        <dbReference type="EMBL" id="CAA9545780.1"/>
    </source>
</evidence>